<evidence type="ECO:0000313" key="1">
    <source>
        <dbReference type="EMBL" id="PON82962.1"/>
    </source>
</evidence>
<dbReference type="InParanoid" id="A0A2P5EBP6"/>
<dbReference type="Proteomes" id="UP000237000">
    <property type="component" value="Unassembled WGS sequence"/>
</dbReference>
<dbReference type="AlphaFoldDB" id="A0A2P5EBP6"/>
<keyword evidence="2" id="KW-1185">Reference proteome</keyword>
<sequence>NLLLNSWLQPKHITVSCIFQLPSSPEIIFFSFQPQNRCDCLCCWDPLVALPMESKIPFAHPVVFSQSKDDK</sequence>
<gene>
    <name evidence="1" type="ORF">TorRG33x02_212580</name>
</gene>
<name>A0A2P5EBP6_TREOI</name>
<comment type="caution">
    <text evidence="1">The sequence shown here is derived from an EMBL/GenBank/DDBJ whole genome shotgun (WGS) entry which is preliminary data.</text>
</comment>
<feature type="non-terminal residue" evidence="1">
    <location>
        <position position="1"/>
    </location>
</feature>
<proteinExistence type="predicted"/>
<accession>A0A2P5EBP6</accession>
<evidence type="ECO:0000313" key="2">
    <source>
        <dbReference type="Proteomes" id="UP000237000"/>
    </source>
</evidence>
<organism evidence="1 2">
    <name type="scientific">Trema orientale</name>
    <name type="common">Charcoal tree</name>
    <name type="synonym">Celtis orientalis</name>
    <dbReference type="NCBI Taxonomy" id="63057"/>
    <lineage>
        <taxon>Eukaryota</taxon>
        <taxon>Viridiplantae</taxon>
        <taxon>Streptophyta</taxon>
        <taxon>Embryophyta</taxon>
        <taxon>Tracheophyta</taxon>
        <taxon>Spermatophyta</taxon>
        <taxon>Magnoliopsida</taxon>
        <taxon>eudicotyledons</taxon>
        <taxon>Gunneridae</taxon>
        <taxon>Pentapetalae</taxon>
        <taxon>rosids</taxon>
        <taxon>fabids</taxon>
        <taxon>Rosales</taxon>
        <taxon>Cannabaceae</taxon>
        <taxon>Trema</taxon>
    </lineage>
</organism>
<dbReference type="EMBL" id="JXTC01000186">
    <property type="protein sequence ID" value="PON82962.1"/>
    <property type="molecule type" value="Genomic_DNA"/>
</dbReference>
<protein>
    <submittedName>
        <fullName evidence="1">Uncharacterized protein</fullName>
    </submittedName>
</protein>
<reference evidence="2" key="1">
    <citation type="submission" date="2016-06" db="EMBL/GenBank/DDBJ databases">
        <title>Parallel loss of symbiosis genes in relatives of nitrogen-fixing non-legume Parasponia.</title>
        <authorList>
            <person name="Van Velzen R."/>
            <person name="Holmer R."/>
            <person name="Bu F."/>
            <person name="Rutten L."/>
            <person name="Van Zeijl A."/>
            <person name="Liu W."/>
            <person name="Santuari L."/>
            <person name="Cao Q."/>
            <person name="Sharma T."/>
            <person name="Shen D."/>
            <person name="Roswanjaya Y."/>
            <person name="Wardhani T."/>
            <person name="Kalhor M.S."/>
            <person name="Jansen J."/>
            <person name="Van den Hoogen J."/>
            <person name="Gungor B."/>
            <person name="Hartog M."/>
            <person name="Hontelez J."/>
            <person name="Verver J."/>
            <person name="Yang W.-C."/>
            <person name="Schijlen E."/>
            <person name="Repin R."/>
            <person name="Schilthuizen M."/>
            <person name="Schranz E."/>
            <person name="Heidstra R."/>
            <person name="Miyata K."/>
            <person name="Fedorova E."/>
            <person name="Kohlen W."/>
            <person name="Bisseling T."/>
            <person name="Smit S."/>
            <person name="Geurts R."/>
        </authorList>
    </citation>
    <scope>NUCLEOTIDE SEQUENCE [LARGE SCALE GENOMIC DNA]</scope>
    <source>
        <strain evidence="2">cv. RG33-2</strain>
    </source>
</reference>